<accession>A0ABV1WH40</accession>
<dbReference type="SUPFAM" id="SSF52540">
    <property type="entry name" value="P-loop containing nucleoside triphosphate hydrolases"/>
    <property type="match status" value="1"/>
</dbReference>
<comment type="caution">
    <text evidence="1">The sequence shown here is derived from an EMBL/GenBank/DDBJ whole genome shotgun (WGS) entry which is preliminary data.</text>
</comment>
<keyword evidence="2" id="KW-1185">Reference proteome</keyword>
<dbReference type="EMBL" id="JBEPCU010001361">
    <property type="protein sequence ID" value="MER6983394.1"/>
    <property type="molecule type" value="Genomic_DNA"/>
</dbReference>
<evidence type="ECO:0000313" key="2">
    <source>
        <dbReference type="Proteomes" id="UP001458415"/>
    </source>
</evidence>
<gene>
    <name evidence="1" type="ORF">ABT317_42175</name>
</gene>
<reference evidence="1 2" key="1">
    <citation type="submission" date="2024-06" db="EMBL/GenBank/DDBJ databases">
        <title>The Natural Products Discovery Center: Release of the First 8490 Sequenced Strains for Exploring Actinobacteria Biosynthetic Diversity.</title>
        <authorList>
            <person name="Kalkreuter E."/>
            <person name="Kautsar S.A."/>
            <person name="Yang D."/>
            <person name="Bader C.D."/>
            <person name="Teijaro C.N."/>
            <person name="Fluegel L."/>
            <person name="Davis C.M."/>
            <person name="Simpson J.R."/>
            <person name="Lauterbach L."/>
            <person name="Steele A.D."/>
            <person name="Gui C."/>
            <person name="Meng S."/>
            <person name="Li G."/>
            <person name="Viehrig K."/>
            <person name="Ye F."/>
            <person name="Su P."/>
            <person name="Kiefer A.F."/>
            <person name="Nichols A."/>
            <person name="Cepeda A.J."/>
            <person name="Yan W."/>
            <person name="Fan B."/>
            <person name="Jiang Y."/>
            <person name="Adhikari A."/>
            <person name="Zheng C.-J."/>
            <person name="Schuster L."/>
            <person name="Cowan T.M."/>
            <person name="Smanski M.J."/>
            <person name="Chevrette M.G."/>
            <person name="De Carvalho L.P.S."/>
            <person name="Shen B."/>
        </authorList>
    </citation>
    <scope>NUCLEOTIDE SEQUENCE [LARGE SCALE GENOMIC DNA]</scope>
    <source>
        <strain evidence="1 2">NPDC000634</strain>
    </source>
</reference>
<dbReference type="Proteomes" id="UP001458415">
    <property type="component" value="Unassembled WGS sequence"/>
</dbReference>
<dbReference type="Gene3D" id="3.40.50.300">
    <property type="entry name" value="P-loop containing nucleotide triphosphate hydrolases"/>
    <property type="match status" value="1"/>
</dbReference>
<dbReference type="InterPro" id="IPR027417">
    <property type="entry name" value="P-loop_NTPase"/>
</dbReference>
<feature type="non-terminal residue" evidence="1">
    <location>
        <position position="357"/>
    </location>
</feature>
<organism evidence="1 2">
    <name type="scientific">Streptomyces carpinensis</name>
    <dbReference type="NCBI Taxonomy" id="66369"/>
    <lineage>
        <taxon>Bacteria</taxon>
        <taxon>Bacillati</taxon>
        <taxon>Actinomycetota</taxon>
        <taxon>Actinomycetes</taxon>
        <taxon>Kitasatosporales</taxon>
        <taxon>Streptomycetaceae</taxon>
        <taxon>Streptomyces</taxon>
    </lineage>
</organism>
<name>A0ABV1WH40_9ACTN</name>
<evidence type="ECO:0000313" key="1">
    <source>
        <dbReference type="EMBL" id="MER6983394.1"/>
    </source>
</evidence>
<proteinExistence type="predicted"/>
<protein>
    <submittedName>
        <fullName evidence="1">Peptidase C14 caspase catalytic subunit p20</fullName>
    </submittedName>
</protein>
<sequence>MSVEFEIRREELRSSGLVGTVAIAEYGERGGLRDRKHVLRARERFIRLCDRLGFGRAEKLEGDGTRAAVEAGLDRFVAAEAERKIFYWTGHGHATDNSYLLACRDSYEPGAPHPHPRRAMPFESLMLELSRVRGSELLVVIDACESQRTLHGSRTLHGALHVFRGIPESADGFMVLATAGADRQVEESLWVEWLQQALENPELELDGTVRPFERTAPFLLVPDLLEAIDRRAQAAGFDDAALRPAFNEIRSMSRRFLHNPYFDAGDTVYRPAVLPPDREPWLTSRRLGPMTGGIQPHQFSGRVRPLSRLVTWMASQSRGMLVVTGPTGTGKTALLARLALLSVPRLQQALDPPPPPQ</sequence>